<dbReference type="PROSITE" id="PS50090">
    <property type="entry name" value="MYB_LIKE"/>
    <property type="match status" value="1"/>
</dbReference>
<evidence type="ECO:0000256" key="6">
    <source>
        <dbReference type="SAM" id="MobiDB-lite"/>
    </source>
</evidence>
<feature type="compositionally biased region" description="Low complexity" evidence="6">
    <location>
        <begin position="54"/>
        <end position="63"/>
    </location>
</feature>
<proteinExistence type="predicted"/>
<dbReference type="PANTHER" id="PTHR21654">
    <property type="entry name" value="FI21293P1"/>
    <property type="match status" value="1"/>
</dbReference>
<evidence type="ECO:0000259" key="7">
    <source>
        <dbReference type="PROSITE" id="PS50090"/>
    </source>
</evidence>
<comment type="subcellular location">
    <subcellularLocation>
        <location evidence="1">Nucleus</location>
    </subcellularLocation>
</comment>
<evidence type="ECO:0000256" key="2">
    <source>
        <dbReference type="ARBA" id="ARBA00023015"/>
    </source>
</evidence>
<feature type="region of interest" description="Disordered" evidence="6">
    <location>
        <begin position="33"/>
        <end position="76"/>
    </location>
</feature>
<dbReference type="Proteomes" id="UP001652623">
    <property type="component" value="Chromosome 5"/>
</dbReference>
<feature type="compositionally biased region" description="Acidic residues" evidence="6">
    <location>
        <begin position="601"/>
        <end position="624"/>
    </location>
</feature>
<name>A0A6P3ZWI2_ZIZJJ</name>
<organism evidence="8 9">
    <name type="scientific">Ziziphus jujuba</name>
    <name type="common">Chinese jujube</name>
    <name type="synonym">Ziziphus sativa</name>
    <dbReference type="NCBI Taxonomy" id="326968"/>
    <lineage>
        <taxon>Eukaryota</taxon>
        <taxon>Viridiplantae</taxon>
        <taxon>Streptophyta</taxon>
        <taxon>Embryophyta</taxon>
        <taxon>Tracheophyta</taxon>
        <taxon>Spermatophyta</taxon>
        <taxon>Magnoliopsida</taxon>
        <taxon>eudicotyledons</taxon>
        <taxon>Gunneridae</taxon>
        <taxon>Pentapetalae</taxon>
        <taxon>rosids</taxon>
        <taxon>fabids</taxon>
        <taxon>Rosales</taxon>
        <taxon>Rhamnaceae</taxon>
        <taxon>Paliureae</taxon>
        <taxon>Ziziphus</taxon>
    </lineage>
</organism>
<keyword evidence="3" id="KW-0238">DNA-binding</keyword>
<feature type="compositionally biased region" description="Basic and acidic residues" evidence="6">
    <location>
        <begin position="588"/>
        <end position="600"/>
    </location>
</feature>
<accession>A0A6P3ZWI2</accession>
<keyword evidence="8" id="KW-1185">Reference proteome</keyword>
<dbReference type="Gene3D" id="1.10.10.60">
    <property type="entry name" value="Homeodomain-like"/>
    <property type="match status" value="1"/>
</dbReference>
<feature type="compositionally biased region" description="Low complexity" evidence="6">
    <location>
        <begin position="91"/>
        <end position="105"/>
    </location>
</feature>
<evidence type="ECO:0000313" key="10">
    <source>
        <dbReference type="RefSeq" id="XP_024930915.2"/>
    </source>
</evidence>
<dbReference type="RefSeq" id="XP_015884411.2">
    <property type="nucleotide sequence ID" value="XM_016028925.4"/>
</dbReference>
<evidence type="ECO:0000256" key="1">
    <source>
        <dbReference type="ARBA" id="ARBA00004123"/>
    </source>
</evidence>
<feature type="domain" description="Myb-like" evidence="7">
    <location>
        <begin position="431"/>
        <end position="489"/>
    </location>
</feature>
<dbReference type="InterPro" id="IPR001005">
    <property type="entry name" value="SANT/Myb"/>
</dbReference>
<feature type="compositionally biased region" description="Basic residues" evidence="6">
    <location>
        <begin position="39"/>
        <end position="53"/>
    </location>
</feature>
<keyword evidence="4" id="KW-0804">Transcription</keyword>
<protein>
    <submittedName>
        <fullName evidence="9 10">Trihelix transcription factor GTL2</fullName>
    </submittedName>
</protein>
<evidence type="ECO:0000256" key="4">
    <source>
        <dbReference type="ARBA" id="ARBA00023163"/>
    </source>
</evidence>
<dbReference type="InterPro" id="IPR044822">
    <property type="entry name" value="Myb_DNA-bind_4"/>
</dbReference>
<dbReference type="Pfam" id="PF13837">
    <property type="entry name" value="Myb_DNA-bind_4"/>
    <property type="match status" value="1"/>
</dbReference>
<dbReference type="CDD" id="cd12203">
    <property type="entry name" value="GT1"/>
    <property type="match status" value="1"/>
</dbReference>
<feature type="region of interest" description="Disordered" evidence="6">
    <location>
        <begin position="588"/>
        <end position="624"/>
    </location>
</feature>
<evidence type="ECO:0000256" key="5">
    <source>
        <dbReference type="ARBA" id="ARBA00023242"/>
    </source>
</evidence>
<keyword evidence="5" id="KW-0539">Nucleus</keyword>
<feature type="region of interest" description="Disordered" evidence="6">
    <location>
        <begin position="91"/>
        <end position="126"/>
    </location>
</feature>
<sequence>MQSDYEIAGIVPHQQFMDTDCCSSVFPLLTPPIPNHHDPLHHHQHHPQLHHHSQQQQKQQQHYHMNHNHPVHPVPPITHQFFQQQRLPFQALQHQQQQEEQQQGGRLHHHHQQQQLRLEQEPGQSPNNFFPVNFKLGLNENSRRQECALNGELFHGNELHASESTRPYSSGFLPKCWQTQEYSATREPFWNPLGTDISNTNKKHSQVDVRERCKELESKYRLYGELEAIYSLAKIGETNQTGSGSALTGENSPATVDLAVPLGDPHGHNDGATVAVGVDNGSEASIGEETTTVRKVHKTRKTKRKLKEQLNSMTEFLESLVKQVMSHQESLHKRFLEVLEKIDKERREREEAWRREEAEKHNREVIARVREQALASRREAVIVSYMEKITGQRINLPSRRTTPLLFQQPEISTEEPAREVAQPNIKIDTNSRWPKSEVEALIRVRSGVEVKFQEPGPKGPLWEAVSALMASMGYQRSAKRCKEKWENINKYFRKSKDSGKKRSQQSKTCSYFDQLDQLYTRTPNNDPSSSSVSSGFEVQRQSYTELLEAFTAGGDDGIAQTLSGGNFDVSEMGSSKFRFNGIVDDKLGFEGEEHGTTENENHDDDDNEDVEGVEEKEDGVDEGD</sequence>
<evidence type="ECO:0000313" key="9">
    <source>
        <dbReference type="RefSeq" id="XP_015884411.2"/>
    </source>
</evidence>
<gene>
    <name evidence="9 10" type="primary">LOC107420060</name>
</gene>
<keyword evidence="2" id="KW-0805">Transcription regulation</keyword>
<reference evidence="9 10" key="1">
    <citation type="submission" date="2025-05" db="UniProtKB">
        <authorList>
            <consortium name="RefSeq"/>
        </authorList>
    </citation>
    <scope>IDENTIFICATION</scope>
    <source>
        <tissue evidence="9 10">Seedling</tissue>
    </source>
</reference>
<evidence type="ECO:0000256" key="3">
    <source>
        <dbReference type="ARBA" id="ARBA00023125"/>
    </source>
</evidence>
<dbReference type="GeneID" id="107420060"/>
<dbReference type="PANTHER" id="PTHR21654:SF31">
    <property type="entry name" value="OS02G0104500 PROTEIN"/>
    <property type="match status" value="1"/>
</dbReference>
<evidence type="ECO:0000313" key="8">
    <source>
        <dbReference type="Proteomes" id="UP001652623"/>
    </source>
</evidence>
<feature type="compositionally biased region" description="Low complexity" evidence="6">
    <location>
        <begin position="113"/>
        <end position="124"/>
    </location>
</feature>
<dbReference type="RefSeq" id="XP_024930915.2">
    <property type="nucleotide sequence ID" value="XM_025075147.3"/>
</dbReference>